<gene>
    <name evidence="1" type="ORF">ACERK3_03790</name>
</gene>
<organism evidence="1 2">
    <name type="scientific">Natronomicrosphaera hydrolytica</name>
    <dbReference type="NCBI Taxonomy" id="3242702"/>
    <lineage>
        <taxon>Bacteria</taxon>
        <taxon>Pseudomonadati</taxon>
        <taxon>Planctomycetota</taxon>
        <taxon>Phycisphaerae</taxon>
        <taxon>Phycisphaerales</taxon>
        <taxon>Phycisphaeraceae</taxon>
        <taxon>Natronomicrosphaera</taxon>
    </lineage>
</organism>
<sequence>MMQIISDWIDRPRVIVPVAFVCLALLSSMGVKANAEPVDEPEWLELTVTPAPEPSPALQHRFRAPIKDQRRGNAVPMYARAMIFLGFVDWEDVGPRVRDWQGLALDELPVDEIRSTIFGQHLAFLDEAALYDHAAWETAARQHGVAALLPELGQMRNHARLLALRTRVHIREGDHEQAIASLRTGYTMAAHVAEEPIVISRLVGISIAVMMSDAARELMASPGSPNLYWALADVGRDYIDLRAATEFERYWVHWNIPALSHLSDVPMSIEQADRLWHDVFTSGLASEFGGVTWEHPLPAMALGTAVYSEAKAGLVERGHDAEAVEAMPVKQAILLHWLIELEHWADELFKWHQLPYAEAWEGARRSDQAFEHHRGRLASATNPFLNVLPALGAARGSEERMRRRFALLRCVEAVRMHVAANDGQLPASLDDITVVPAPRDPSSHLPFRYHLEDNGRTFTLEPEPGEGPRLRMLVGDRLRVTVANDEN</sequence>
<evidence type="ECO:0000313" key="2">
    <source>
        <dbReference type="Proteomes" id="UP001575105"/>
    </source>
</evidence>
<name>A0ABV4U237_9BACT</name>
<protein>
    <recommendedName>
        <fullName evidence="3">Tetratricopeptide repeat protein</fullName>
    </recommendedName>
</protein>
<accession>A0ABV4U237</accession>
<dbReference type="Proteomes" id="UP001575105">
    <property type="component" value="Unassembled WGS sequence"/>
</dbReference>
<keyword evidence="2" id="KW-1185">Reference proteome</keyword>
<evidence type="ECO:0008006" key="3">
    <source>
        <dbReference type="Google" id="ProtNLM"/>
    </source>
</evidence>
<reference evidence="1 2" key="1">
    <citation type="submission" date="2024-08" db="EMBL/GenBank/DDBJ databases">
        <title>Whole-genome sequencing of halo(alkali)philic microorganisms from hypersaline lakes.</title>
        <authorList>
            <person name="Sorokin D.Y."/>
            <person name="Merkel A.Y."/>
            <person name="Messina E."/>
            <person name="Yakimov M."/>
        </authorList>
    </citation>
    <scope>NUCLEOTIDE SEQUENCE [LARGE SCALE GENOMIC DNA]</scope>
    <source>
        <strain evidence="1 2">AB-hyl4</strain>
    </source>
</reference>
<dbReference type="EMBL" id="JBGUBD010000002">
    <property type="protein sequence ID" value="MFA9477412.1"/>
    <property type="molecule type" value="Genomic_DNA"/>
</dbReference>
<comment type="caution">
    <text evidence="1">The sequence shown here is derived from an EMBL/GenBank/DDBJ whole genome shotgun (WGS) entry which is preliminary data.</text>
</comment>
<proteinExistence type="predicted"/>
<dbReference type="RefSeq" id="WP_425344337.1">
    <property type="nucleotide sequence ID" value="NZ_JBGUBD010000002.1"/>
</dbReference>
<evidence type="ECO:0000313" key="1">
    <source>
        <dbReference type="EMBL" id="MFA9477412.1"/>
    </source>
</evidence>